<dbReference type="InterPro" id="IPR016130">
    <property type="entry name" value="Tyr_Pase_AS"/>
</dbReference>
<gene>
    <name evidence="3" type="ORF">Rhe02_03160</name>
</gene>
<reference evidence="3" key="1">
    <citation type="submission" date="2021-01" db="EMBL/GenBank/DDBJ databases">
        <title>Whole genome shotgun sequence of Rhizocola hellebori NBRC 109834.</title>
        <authorList>
            <person name="Komaki H."/>
            <person name="Tamura T."/>
        </authorList>
    </citation>
    <scope>NUCLEOTIDE SEQUENCE</scope>
    <source>
        <strain evidence="3">NBRC 109834</strain>
    </source>
</reference>
<comment type="similarity">
    <text evidence="1">Belongs to the protein-tyrosine phosphatase family.</text>
</comment>
<comment type="caution">
    <text evidence="3">The sequence shown here is derived from an EMBL/GenBank/DDBJ whole genome shotgun (WGS) entry which is preliminary data.</text>
</comment>
<organism evidence="3 4">
    <name type="scientific">Rhizocola hellebori</name>
    <dbReference type="NCBI Taxonomy" id="1392758"/>
    <lineage>
        <taxon>Bacteria</taxon>
        <taxon>Bacillati</taxon>
        <taxon>Actinomycetota</taxon>
        <taxon>Actinomycetes</taxon>
        <taxon>Micromonosporales</taxon>
        <taxon>Micromonosporaceae</taxon>
        <taxon>Rhizocola</taxon>
    </lineage>
</organism>
<dbReference type="InterPro" id="IPR000387">
    <property type="entry name" value="Tyr_Pase_dom"/>
</dbReference>
<dbReference type="InterPro" id="IPR026893">
    <property type="entry name" value="Tyr/Ser_Pase_IphP-type"/>
</dbReference>
<proteinExistence type="inferred from homology"/>
<dbReference type="GO" id="GO:0004721">
    <property type="term" value="F:phosphoprotein phosphatase activity"/>
    <property type="evidence" value="ECO:0007669"/>
    <property type="project" value="InterPro"/>
</dbReference>
<dbReference type="PANTHER" id="PTHR31126:SF1">
    <property type="entry name" value="TYROSINE SPECIFIC PROTEIN PHOSPHATASES DOMAIN-CONTAINING PROTEIN"/>
    <property type="match status" value="1"/>
</dbReference>
<dbReference type="PROSITE" id="PS50056">
    <property type="entry name" value="TYR_PHOSPHATASE_2"/>
    <property type="match status" value="1"/>
</dbReference>
<feature type="domain" description="Tyrosine specific protein phosphatases" evidence="2">
    <location>
        <begin position="109"/>
        <end position="155"/>
    </location>
</feature>
<dbReference type="InterPro" id="IPR029021">
    <property type="entry name" value="Prot-tyrosine_phosphatase-like"/>
</dbReference>
<dbReference type="Proteomes" id="UP000612899">
    <property type="component" value="Unassembled WGS sequence"/>
</dbReference>
<dbReference type="AlphaFoldDB" id="A0A8J3Q261"/>
<evidence type="ECO:0000256" key="1">
    <source>
        <dbReference type="ARBA" id="ARBA00009580"/>
    </source>
</evidence>
<evidence type="ECO:0000313" key="4">
    <source>
        <dbReference type="Proteomes" id="UP000612899"/>
    </source>
</evidence>
<dbReference type="PANTHER" id="PTHR31126">
    <property type="entry name" value="TYROSINE-PROTEIN PHOSPHATASE"/>
    <property type="match status" value="1"/>
</dbReference>
<sequence length="249" mass="27612">MSLSWPGGRNIHDLGGRELRDGGTTCFGRVYRSAAPEYLTDEGWVHAKAAGLRTIVDLRNAPAETQRTADHPIVRPESLGGLDFVCAPTEDPDDVEFLRVCGPWLDHPRSWMDNVRLAPARLAAVMRAVAGAQPAVLVHCAGGRDRTGMICAMLLDLAEATTQAIIDDYVAGWRGAATYSGHGWVYDTDQHEWHRHHLPATHPDEVERQIAQRLPALREWARSFRTENYLRSIGLAEGDINALKLLLRP</sequence>
<dbReference type="SUPFAM" id="SSF52799">
    <property type="entry name" value="(Phosphotyrosine protein) phosphatases II"/>
    <property type="match status" value="1"/>
</dbReference>
<keyword evidence="4" id="KW-1185">Reference proteome</keyword>
<evidence type="ECO:0000259" key="2">
    <source>
        <dbReference type="PROSITE" id="PS50056"/>
    </source>
</evidence>
<protein>
    <submittedName>
        <fullName evidence="3">Protein-tyrosine-phosphatase</fullName>
    </submittedName>
</protein>
<accession>A0A8J3Q261</accession>
<dbReference type="PROSITE" id="PS00383">
    <property type="entry name" value="TYR_PHOSPHATASE_1"/>
    <property type="match status" value="1"/>
</dbReference>
<dbReference type="EMBL" id="BONY01000001">
    <property type="protein sequence ID" value="GIH02249.1"/>
    <property type="molecule type" value="Genomic_DNA"/>
</dbReference>
<dbReference type="RefSeq" id="WP_203906164.1">
    <property type="nucleotide sequence ID" value="NZ_BONY01000001.1"/>
</dbReference>
<name>A0A8J3Q261_9ACTN</name>
<evidence type="ECO:0000313" key="3">
    <source>
        <dbReference type="EMBL" id="GIH02249.1"/>
    </source>
</evidence>
<dbReference type="Gene3D" id="3.90.190.10">
    <property type="entry name" value="Protein tyrosine phosphatase superfamily"/>
    <property type="match status" value="1"/>
</dbReference>
<dbReference type="Pfam" id="PF13350">
    <property type="entry name" value="Y_phosphatase3"/>
    <property type="match status" value="1"/>
</dbReference>